<feature type="compositionally biased region" description="Basic and acidic residues" evidence="1">
    <location>
        <begin position="481"/>
        <end position="510"/>
    </location>
</feature>
<evidence type="ECO:0000313" key="3">
    <source>
        <dbReference type="Proteomes" id="UP001150538"/>
    </source>
</evidence>
<dbReference type="PANTHER" id="PTHR31975">
    <property type="entry name" value="BUD SITE SELECTION PROTEIN 7-RELATED"/>
    <property type="match status" value="1"/>
</dbReference>
<comment type="caution">
    <text evidence="2">The sequence shown here is derived from an EMBL/GenBank/DDBJ whole genome shotgun (WGS) entry which is preliminary data.</text>
</comment>
<organism evidence="2 3">
    <name type="scientific">Mycoemilia scoparia</name>
    <dbReference type="NCBI Taxonomy" id="417184"/>
    <lineage>
        <taxon>Eukaryota</taxon>
        <taxon>Fungi</taxon>
        <taxon>Fungi incertae sedis</taxon>
        <taxon>Zoopagomycota</taxon>
        <taxon>Kickxellomycotina</taxon>
        <taxon>Kickxellomycetes</taxon>
        <taxon>Kickxellales</taxon>
        <taxon>Kickxellaceae</taxon>
        <taxon>Mycoemilia</taxon>
    </lineage>
</organism>
<feature type="compositionally biased region" description="Basic and acidic residues" evidence="1">
    <location>
        <begin position="657"/>
        <end position="672"/>
    </location>
</feature>
<feature type="compositionally biased region" description="Acidic residues" evidence="1">
    <location>
        <begin position="618"/>
        <end position="635"/>
    </location>
</feature>
<dbReference type="InterPro" id="IPR011990">
    <property type="entry name" value="TPR-like_helical_dom_sf"/>
</dbReference>
<dbReference type="InterPro" id="IPR015374">
    <property type="entry name" value="ChAPs"/>
</dbReference>
<dbReference type="EMBL" id="JANBPU010000024">
    <property type="protein sequence ID" value="KAJ1919602.1"/>
    <property type="molecule type" value="Genomic_DNA"/>
</dbReference>
<protein>
    <submittedName>
        <fullName evidence="2">Bud site selection protein</fullName>
    </submittedName>
</protein>
<dbReference type="OrthoDB" id="434695at2759"/>
<keyword evidence="3" id="KW-1185">Reference proteome</keyword>
<dbReference type="Proteomes" id="UP001150538">
    <property type="component" value="Unassembled WGS sequence"/>
</dbReference>
<dbReference type="AlphaFoldDB" id="A0A9W8A2J1"/>
<dbReference type="GO" id="GO:0006893">
    <property type="term" value="P:Golgi to plasma membrane transport"/>
    <property type="evidence" value="ECO:0007669"/>
    <property type="project" value="TreeGrafter"/>
</dbReference>
<evidence type="ECO:0000256" key="1">
    <source>
        <dbReference type="SAM" id="MobiDB-lite"/>
    </source>
</evidence>
<dbReference type="Gene3D" id="1.25.40.10">
    <property type="entry name" value="Tetratricopeptide repeat domain"/>
    <property type="match status" value="2"/>
</dbReference>
<name>A0A9W8A2J1_9FUNG</name>
<dbReference type="PANTHER" id="PTHR31975:SF1">
    <property type="entry name" value="BUD SITE SELECTION PROTEIN 7-RELATED"/>
    <property type="match status" value="1"/>
</dbReference>
<feature type="compositionally biased region" description="Basic and acidic residues" evidence="1">
    <location>
        <begin position="605"/>
        <end position="617"/>
    </location>
</feature>
<reference evidence="2" key="1">
    <citation type="submission" date="2022-07" db="EMBL/GenBank/DDBJ databases">
        <title>Phylogenomic reconstructions and comparative analyses of Kickxellomycotina fungi.</title>
        <authorList>
            <person name="Reynolds N.K."/>
            <person name="Stajich J.E."/>
            <person name="Barry K."/>
            <person name="Grigoriev I.V."/>
            <person name="Crous P."/>
            <person name="Smith M.E."/>
        </authorList>
    </citation>
    <scope>NUCLEOTIDE SEQUENCE</scope>
    <source>
        <strain evidence="2">NBRC 100468</strain>
    </source>
</reference>
<accession>A0A9W8A2J1</accession>
<feature type="compositionally biased region" description="Basic and acidic residues" evidence="1">
    <location>
        <begin position="535"/>
        <end position="572"/>
    </location>
</feature>
<proteinExistence type="predicted"/>
<gene>
    <name evidence="2" type="primary">BUD7</name>
    <name evidence="2" type="ORF">H4219_001850</name>
</gene>
<dbReference type="SUPFAM" id="SSF48452">
    <property type="entry name" value="TPR-like"/>
    <property type="match status" value="1"/>
</dbReference>
<evidence type="ECO:0000313" key="2">
    <source>
        <dbReference type="EMBL" id="KAJ1919602.1"/>
    </source>
</evidence>
<dbReference type="GO" id="GO:0034044">
    <property type="term" value="C:exomer complex"/>
    <property type="evidence" value="ECO:0007669"/>
    <property type="project" value="UniProtKB-ARBA"/>
</dbReference>
<dbReference type="Pfam" id="PF09295">
    <property type="entry name" value="ChAPs"/>
    <property type="match status" value="1"/>
</dbReference>
<feature type="region of interest" description="Disordered" evidence="1">
    <location>
        <begin position="443"/>
        <end position="713"/>
    </location>
</feature>
<feature type="compositionally biased region" description="Basic residues" evidence="1">
    <location>
        <begin position="583"/>
        <end position="596"/>
    </location>
</feature>
<sequence length="906" mass="103083">MAENNNDTLIDIPEYFEAHLGECLESRREELPSFRELGPPDICHLTKRSNVGNKDKRVGSYHHVLGIDASSSASIAAYITTLQNNMAKTVGFFGNVSHSWTIQSGIFCCYNAFTHEDVRVQVNIPGSVDAYIVTASGERKDPTEQTWKECSISAMLRAILYKESEGYDFNALRRITPLPNPKSEAQFLENAQELFLKGWILGSSSEVQTATFSQNFFAEAMVEYFMSARRFSSMAKFFAPLAKIEPEVGVLEAEALFKKDEEVKAIQVLNEVWKKRQLCFPILQTQSKFLTNKGYYDEALTLAQHGVRCASSEFNAWLNLTDAYMESDNLKEALLTLNSCPMFTYTPKEMPRTLMFERQNFPVPEIVDDPKILDLVASEEEPDEKEVNDKSPYLRLPASGLKGTFSKAYSTLATILDDIGWDSLLSLRSEAFVMEDEYKPTTNSISESYNEQVEEPEAAVEPSEGFVEKKKSTEAKPFPYIKDEESKAVIDSEEFAETKKSVDAKPFPEIKDEESDVRDDFGNSDVQNEWGELSQRSDEDRDREESKGHETDTLPIDGEKEQKEPDGNKESEQDSVTNGVPKSAKKKNKKKGKKNKNANQEEIEVEKSAKTQDKDAVEDLNENLEEINLDSEPDAQEPQPSGEESKDNELAEVDERESDREQTKEQGLKDSMNEDPVAPLSPSNVDAQTQLERPPTSAAQMQDPAVAGPLRSNNSEQKRLCERWLDNLFMVLYEDLRAFTMYRTDVQRFDANQDLTFRYTLAEWESIGNLALRLKNKAEAYKAFKWALGRRFSYRAWLGILEYHCDEEIHNRPDIIPPPGEIRKDTHDLKEALEAAVALTCWEARWYKEMTFPNVVCTHVIWLICRHGLSKVRNALISLGLPTNVDRLMARYLDYAVQFELEGTER</sequence>
<feature type="compositionally biased region" description="Polar residues" evidence="1">
    <location>
        <begin position="681"/>
        <end position="691"/>
    </location>
</feature>